<organism evidence="14 15">
    <name type="scientific">Cyprinus carpio</name>
    <name type="common">Common carp</name>
    <dbReference type="NCBI Taxonomy" id="7962"/>
    <lineage>
        <taxon>Eukaryota</taxon>
        <taxon>Metazoa</taxon>
        <taxon>Chordata</taxon>
        <taxon>Craniata</taxon>
        <taxon>Vertebrata</taxon>
        <taxon>Euteleostomi</taxon>
        <taxon>Actinopterygii</taxon>
        <taxon>Neopterygii</taxon>
        <taxon>Teleostei</taxon>
        <taxon>Ostariophysi</taxon>
        <taxon>Cypriniformes</taxon>
        <taxon>Cyprinidae</taxon>
        <taxon>Cyprininae</taxon>
        <taxon>Cyprinus</taxon>
    </lineage>
</organism>
<comment type="subcellular location">
    <subcellularLocation>
        <location evidence="2">Nucleus</location>
    </subcellularLocation>
</comment>
<feature type="region of interest" description="Disordered" evidence="12">
    <location>
        <begin position="1616"/>
        <end position="1647"/>
    </location>
</feature>
<dbReference type="SMART" id="SM00355">
    <property type="entry name" value="ZnF_C2H2"/>
    <property type="match status" value="2"/>
</dbReference>
<reference evidence="14" key="1">
    <citation type="submission" date="2025-08" db="UniProtKB">
        <authorList>
            <consortium name="Ensembl"/>
        </authorList>
    </citation>
    <scope>IDENTIFICATION</scope>
</reference>
<feature type="region of interest" description="Disordered" evidence="12">
    <location>
        <begin position="422"/>
        <end position="468"/>
    </location>
</feature>
<dbReference type="PANTHER" id="PTHR47166">
    <property type="entry name" value="ZINC FINGER PROTEIN 831"/>
    <property type="match status" value="1"/>
</dbReference>
<dbReference type="Ensembl" id="ENSCCRT00020083949.1">
    <property type="protein sequence ID" value="ENSCCRP00020076573.1"/>
    <property type="gene ID" value="ENSCCRG00020035644.1"/>
</dbReference>
<proteinExistence type="predicted"/>
<evidence type="ECO:0000256" key="5">
    <source>
        <dbReference type="ARBA" id="ARBA00022771"/>
    </source>
</evidence>
<dbReference type="Gene3D" id="3.30.160.60">
    <property type="entry name" value="Classic Zinc Finger"/>
    <property type="match status" value="2"/>
</dbReference>
<feature type="compositionally biased region" description="Low complexity" evidence="12">
    <location>
        <begin position="1616"/>
        <end position="1627"/>
    </location>
</feature>
<dbReference type="PROSITE" id="PS50157">
    <property type="entry name" value="ZINC_FINGER_C2H2_2"/>
    <property type="match status" value="2"/>
</dbReference>
<name>A0A8C2I9G1_CYPCA</name>
<feature type="compositionally biased region" description="Polar residues" evidence="12">
    <location>
        <begin position="170"/>
        <end position="186"/>
    </location>
</feature>
<feature type="compositionally biased region" description="Basic and acidic residues" evidence="12">
    <location>
        <begin position="1447"/>
        <end position="1458"/>
    </location>
</feature>
<evidence type="ECO:0000256" key="12">
    <source>
        <dbReference type="SAM" id="MobiDB-lite"/>
    </source>
</evidence>
<evidence type="ECO:0000313" key="14">
    <source>
        <dbReference type="Ensembl" id="ENSCCRP00020076573.1"/>
    </source>
</evidence>
<feature type="compositionally biased region" description="Polar residues" evidence="12">
    <location>
        <begin position="1628"/>
        <end position="1638"/>
    </location>
</feature>
<feature type="compositionally biased region" description="Polar residues" evidence="12">
    <location>
        <begin position="522"/>
        <end position="533"/>
    </location>
</feature>
<feature type="region of interest" description="Disordered" evidence="12">
    <location>
        <begin position="159"/>
        <end position="186"/>
    </location>
</feature>
<dbReference type="GO" id="GO:0003677">
    <property type="term" value="F:DNA binding"/>
    <property type="evidence" value="ECO:0007669"/>
    <property type="project" value="UniProtKB-KW"/>
</dbReference>
<feature type="compositionally biased region" description="Basic and acidic residues" evidence="12">
    <location>
        <begin position="354"/>
        <end position="364"/>
    </location>
</feature>
<feature type="region of interest" description="Disordered" evidence="12">
    <location>
        <begin position="1"/>
        <end position="24"/>
    </location>
</feature>
<evidence type="ECO:0000256" key="4">
    <source>
        <dbReference type="ARBA" id="ARBA00022737"/>
    </source>
</evidence>
<evidence type="ECO:0000256" key="8">
    <source>
        <dbReference type="ARBA" id="ARBA00023125"/>
    </source>
</evidence>
<feature type="region of interest" description="Disordered" evidence="12">
    <location>
        <begin position="515"/>
        <end position="542"/>
    </location>
</feature>
<feature type="region of interest" description="Disordered" evidence="12">
    <location>
        <begin position="286"/>
        <end position="364"/>
    </location>
</feature>
<evidence type="ECO:0000256" key="6">
    <source>
        <dbReference type="ARBA" id="ARBA00022833"/>
    </source>
</evidence>
<feature type="compositionally biased region" description="Polar residues" evidence="12">
    <location>
        <begin position="331"/>
        <end position="351"/>
    </location>
</feature>
<evidence type="ECO:0000313" key="15">
    <source>
        <dbReference type="Proteomes" id="UP000694701"/>
    </source>
</evidence>
<feature type="compositionally biased region" description="Low complexity" evidence="12">
    <location>
        <begin position="318"/>
        <end position="327"/>
    </location>
</feature>
<evidence type="ECO:0000256" key="10">
    <source>
        <dbReference type="ARBA" id="ARBA00023242"/>
    </source>
</evidence>
<dbReference type="GO" id="GO:0005634">
    <property type="term" value="C:nucleus"/>
    <property type="evidence" value="ECO:0007669"/>
    <property type="project" value="UniProtKB-SubCell"/>
</dbReference>
<evidence type="ECO:0000256" key="1">
    <source>
        <dbReference type="ARBA" id="ARBA00003767"/>
    </source>
</evidence>
<comment type="function">
    <text evidence="1">May be involved in transcriptional regulation.</text>
</comment>
<keyword evidence="5 11" id="KW-0863">Zinc-finger</keyword>
<sequence length="1682" mass="184240">MATSKQSFMRATKPQCSVSAQREEETRVKAPLTTMYVHNVPAPGLQPYPQAQPEALQDATVVPLFLPRMCSNSTLPSLTLHFASGTVLQQQRLVAPATSARPKSIGKHICPQCGKDCLKPSVLEKHLRCHTGERPYPCTTCGISFKTQSNLYKHKRTQAHARLSSESDKGTFSSQESTESLKDNCTSPSCEMNGKEVLPVVTIPSQVDSIETKTMSIEWALHNAAMVGLSTIPALQDKGNSLRKTVELSDGLKNNPAIQQICALNEDRFTQLTPNRVPLQRQEALFSKPWDSPMSRGKSQSHDSTDSGFSDSSEHHSSSSPGASLHDPSMESLTEATMEQQETGASQTSAEMTPDPKSKVSIQEKQKLEERISKLIYENSVLVDNKQLEHVRPRKTVLSKQGSIDLPVPYTYKDSFHFDLRRSKHTSSSQNQDRGGGAIDNSVPTQHSTGLEHAPLTRSSSLPFTMGGKSTDGAMNLNLSRRCSAGHVYPLRSSDQQAPGHRSLVRQVAVDCLPTAEGSPTERGSINSLSSDGDATDVGTEPIMKGNYRKKARKFDYTKWHTYKGGTFTKLYNTEKDCLLKTKKTTLNSEKSLEIQTSQKRDNGSVSLSFTSCSVVTLQNDLKMLYTSFENNKGEDMERDEIITQHTDFHIPSERKKQRTGNDVQMVSISDPKTGGANGNLCGLIHQLPLSACATNGSITVPAQKVNMQNLQPQGSFIHQFSNPSKLLGNTLSPAVCFINVSGTSGTPPGSISSPTVPLAKTSFPPKYQLKIPCSTDGVSASCSGSTLAHSTCSNVPTLKQSHQTTVQCHLENSVLSSKQCQGVSIATTFDRSKQDELCATTLMPMLSVSCTELNQTYTLSKILTHIQSTTPTSTSLVSPAVHHQIPLLQSNCATRVVENPSTVSISSVLTTSGNAQPVTSMNTSTVNYYSESSLQTYSSLTTTPTIQNHPASPVIESEKPLGLTADTKSTVYENILNSTASKMASGDFQGSQSEGKMILLNGSTQAQNTFYVQTADLQIVMQLISDEQLALIEPHIETTTSNILTNQTTLSQEVYSNDVSPVCMAQEMINNGEMSKKNGSNCESASPVNKAEIVCNLNSQNDKNYANGSPHCVSSWSHPQTKVHISASVDYNKNSAWQLDEPQKIPENSQERKSAWFEVTTETHHKLAAGDKLSQPHLLDTSDFVHNKDLDNSTEDQTFTEITRDKELFCLMEPNQIQTITNTKPVEPKETGHLMSVTLSGNCESVQTKTPTQLRTCICEKKMSTAESQLKQKDLNSTIQPSHNKPHWAACGSLELDTREMRACDKGKLSCKLIETFCPGQTPTQYEFKQAFAPGQGDSGNDTFNQVKVSCPMLNRTSNVQSIPEDRTRCGDVHTHHANLEIFTGSVEDGTLKSLRFQRDPGTESKESVPKDPESRGGEGERARTEVADKNNTCQDFKNKGKRDKRKEEATSCEEHQTSAQAHPHFSREVSLNISEPLKHEKFGVSNKPKASVCTKNLSQTCQHQGQGECNNTTRKDSICEYLVNSPQDTSQKETSSPKYSNQTCSHLLVHPVKVNTTQNEFQKETQTRGSMSYWIYSKGNQVQTSKHKMGGTTLSASVLQNNCGSSKNKMVDASIASSSSAGPSSCNPSHQMSSQEFHTHQICPPAMHSNPTYLGNNSYLEHEDSNSSSDDEQKLVIELV</sequence>
<evidence type="ECO:0000256" key="7">
    <source>
        <dbReference type="ARBA" id="ARBA00023015"/>
    </source>
</evidence>
<accession>A0A8C2I9G1</accession>
<keyword evidence="9" id="KW-0804">Transcription</keyword>
<keyword evidence="8" id="KW-0238">DNA-binding</keyword>
<evidence type="ECO:0000256" key="9">
    <source>
        <dbReference type="ARBA" id="ARBA00023163"/>
    </source>
</evidence>
<feature type="compositionally biased region" description="Polar residues" evidence="12">
    <location>
        <begin position="1"/>
        <end position="20"/>
    </location>
</feature>
<keyword evidence="6" id="KW-0862">Zinc</keyword>
<dbReference type="PROSITE" id="PS00028">
    <property type="entry name" value="ZINC_FINGER_C2H2_1"/>
    <property type="match status" value="2"/>
</dbReference>
<feature type="domain" description="C2H2-type" evidence="13">
    <location>
        <begin position="136"/>
        <end position="165"/>
    </location>
</feature>
<keyword evidence="4" id="KW-0677">Repeat</keyword>
<keyword evidence="3" id="KW-0479">Metal-binding</keyword>
<evidence type="ECO:0000256" key="2">
    <source>
        <dbReference type="ARBA" id="ARBA00004123"/>
    </source>
</evidence>
<evidence type="ECO:0000256" key="11">
    <source>
        <dbReference type="PROSITE-ProRule" id="PRU00042"/>
    </source>
</evidence>
<feature type="compositionally biased region" description="Basic and acidic residues" evidence="12">
    <location>
        <begin position="1398"/>
        <end position="1430"/>
    </location>
</feature>
<dbReference type="FunFam" id="3.30.160.60:FF:000097">
    <property type="entry name" value="Zinc finger protein"/>
    <property type="match status" value="1"/>
</dbReference>
<evidence type="ECO:0000259" key="13">
    <source>
        <dbReference type="PROSITE" id="PS50157"/>
    </source>
</evidence>
<feature type="region of interest" description="Disordered" evidence="12">
    <location>
        <begin position="1398"/>
        <end position="1469"/>
    </location>
</feature>
<dbReference type="PANTHER" id="PTHR47166:SF1">
    <property type="entry name" value="ZINC FINGER PROTEIN 831"/>
    <property type="match status" value="1"/>
</dbReference>
<dbReference type="SUPFAM" id="SSF57667">
    <property type="entry name" value="beta-beta-alpha zinc fingers"/>
    <property type="match status" value="1"/>
</dbReference>
<evidence type="ECO:0000256" key="3">
    <source>
        <dbReference type="ARBA" id="ARBA00022723"/>
    </source>
</evidence>
<protein>
    <submittedName>
        <fullName evidence="14">Zinc finger protein 831</fullName>
    </submittedName>
</protein>
<keyword evidence="10" id="KW-0539">Nucleus</keyword>
<dbReference type="GO" id="GO:0008270">
    <property type="term" value="F:zinc ion binding"/>
    <property type="evidence" value="ECO:0007669"/>
    <property type="project" value="UniProtKB-KW"/>
</dbReference>
<dbReference type="InterPro" id="IPR036236">
    <property type="entry name" value="Znf_C2H2_sf"/>
</dbReference>
<dbReference type="InterPro" id="IPR013087">
    <property type="entry name" value="Znf_C2H2_type"/>
</dbReference>
<feature type="domain" description="C2H2-type" evidence="13">
    <location>
        <begin position="108"/>
        <end position="135"/>
    </location>
</feature>
<keyword evidence="7" id="KW-0805">Transcription regulation</keyword>
<dbReference type="Proteomes" id="UP000694701">
    <property type="component" value="Unplaced"/>
</dbReference>